<dbReference type="PANTHER" id="PTHR48055:SF57">
    <property type="entry name" value="PROTEIN KINASE DOMAIN-CONTAINING PROTEIN"/>
    <property type="match status" value="1"/>
</dbReference>
<reference evidence="1" key="1">
    <citation type="submission" date="2022-02" db="EMBL/GenBank/DDBJ databases">
        <authorList>
            <person name="Henning P.M."/>
            <person name="McCubbin A.G."/>
            <person name="Shore J.S."/>
        </authorList>
    </citation>
    <scope>NUCLEOTIDE SEQUENCE</scope>
    <source>
        <strain evidence="1">F60SS</strain>
        <tissue evidence="1">Leaves</tissue>
    </source>
</reference>
<organism evidence="1 2">
    <name type="scientific">Turnera subulata</name>
    <dbReference type="NCBI Taxonomy" id="218843"/>
    <lineage>
        <taxon>Eukaryota</taxon>
        <taxon>Viridiplantae</taxon>
        <taxon>Streptophyta</taxon>
        <taxon>Embryophyta</taxon>
        <taxon>Tracheophyta</taxon>
        <taxon>Spermatophyta</taxon>
        <taxon>Magnoliopsida</taxon>
        <taxon>eudicotyledons</taxon>
        <taxon>Gunneridae</taxon>
        <taxon>Pentapetalae</taxon>
        <taxon>rosids</taxon>
        <taxon>fabids</taxon>
        <taxon>Malpighiales</taxon>
        <taxon>Passifloraceae</taxon>
        <taxon>Turnera</taxon>
    </lineage>
</organism>
<gene>
    <name evidence="1" type="ORF">Tsubulata_026761</name>
</gene>
<protein>
    <submittedName>
        <fullName evidence="1">Uncharacterized protein</fullName>
    </submittedName>
</protein>
<dbReference type="Gene3D" id="1.10.510.10">
    <property type="entry name" value="Transferase(Phosphotransferase) domain 1"/>
    <property type="match status" value="1"/>
</dbReference>
<dbReference type="GO" id="GO:0016020">
    <property type="term" value="C:membrane"/>
    <property type="evidence" value="ECO:0007669"/>
    <property type="project" value="TreeGrafter"/>
</dbReference>
<evidence type="ECO:0000313" key="2">
    <source>
        <dbReference type="Proteomes" id="UP001141552"/>
    </source>
</evidence>
<dbReference type="Proteomes" id="UP001141552">
    <property type="component" value="Unassembled WGS sequence"/>
</dbReference>
<feature type="non-terminal residue" evidence="1">
    <location>
        <position position="1"/>
    </location>
</feature>
<name>A0A9Q0G8E0_9ROSI</name>
<reference evidence="1" key="2">
    <citation type="journal article" date="2023" name="Plants (Basel)">
        <title>Annotation of the Turnera subulata (Passifloraceae) Draft Genome Reveals the S-Locus Evolved after the Divergence of Turneroideae from Passifloroideae in a Stepwise Manner.</title>
        <authorList>
            <person name="Henning P.M."/>
            <person name="Roalson E.H."/>
            <person name="Mir W."/>
            <person name="McCubbin A.G."/>
            <person name="Shore J.S."/>
        </authorList>
    </citation>
    <scope>NUCLEOTIDE SEQUENCE</scope>
    <source>
        <strain evidence="1">F60SS</strain>
    </source>
</reference>
<dbReference type="EMBL" id="JAKUCV010002054">
    <property type="protein sequence ID" value="KAJ4844102.1"/>
    <property type="molecule type" value="Genomic_DNA"/>
</dbReference>
<dbReference type="OrthoDB" id="1724816at2759"/>
<dbReference type="InterPro" id="IPR051564">
    <property type="entry name" value="LRR_receptor-like_kinase"/>
</dbReference>
<keyword evidence="2" id="KW-1185">Reference proteome</keyword>
<dbReference type="AlphaFoldDB" id="A0A9Q0G8E0"/>
<proteinExistence type="predicted"/>
<sequence length="110" mass="12696">SMAWMELRPRRSIRKPTDEMFDGGISLTSWVKASLPSSTMNIVDSNMLNGENRNAVNEEKCLVSVMELALQCTHELPEERLNMIEISARLRKIRTVFLGTSRRRPQRPQH</sequence>
<dbReference type="PANTHER" id="PTHR48055">
    <property type="entry name" value="LEUCINE-RICH REPEAT RECEPTOR PROTEIN KINASE EMS1"/>
    <property type="match status" value="1"/>
</dbReference>
<accession>A0A9Q0G8E0</accession>
<evidence type="ECO:0000313" key="1">
    <source>
        <dbReference type="EMBL" id="KAJ4844102.1"/>
    </source>
</evidence>
<comment type="caution">
    <text evidence="1">The sequence shown here is derived from an EMBL/GenBank/DDBJ whole genome shotgun (WGS) entry which is preliminary data.</text>
</comment>